<name>A0A0Q3VGD5_9BACI</name>
<dbReference type="PANTHER" id="PTHR34094">
    <property type="match status" value="1"/>
</dbReference>
<keyword evidence="3" id="KW-1185">Reference proteome</keyword>
<comment type="caution">
    <text evidence="2">The sequence shown here is derived from an EMBL/GenBank/DDBJ whole genome shotgun (WGS) entry which is preliminary data.</text>
</comment>
<proteinExistence type="predicted"/>
<accession>A0A0Q3VGD5</accession>
<dbReference type="RefSeq" id="WP_053478974.1">
    <property type="nucleotide sequence ID" value="NZ_CP041305.1"/>
</dbReference>
<dbReference type="AlphaFoldDB" id="A0A0Q3VGD5"/>
<dbReference type="InterPro" id="IPR025164">
    <property type="entry name" value="Toastrack_DUF4097"/>
</dbReference>
<gene>
    <name evidence="2" type="ORF">AN957_05135</name>
</gene>
<dbReference type="PANTHER" id="PTHR34094:SF1">
    <property type="entry name" value="PROTEIN FAM185A"/>
    <property type="match status" value="1"/>
</dbReference>
<evidence type="ECO:0000313" key="2">
    <source>
        <dbReference type="EMBL" id="KQL18055.1"/>
    </source>
</evidence>
<evidence type="ECO:0000259" key="1">
    <source>
        <dbReference type="Pfam" id="PF13349"/>
    </source>
</evidence>
<reference evidence="2 3" key="1">
    <citation type="submission" date="2015-09" db="EMBL/GenBank/DDBJ databases">
        <title>Genome sequencing project for genomic taxonomy and phylogenomics of Bacillus-like bacteria.</title>
        <authorList>
            <person name="Liu B."/>
            <person name="Wang J."/>
            <person name="Zhu Y."/>
            <person name="Liu G."/>
            <person name="Chen Q."/>
            <person name="Chen Z."/>
            <person name="Lan J."/>
            <person name="Che J."/>
            <person name="Ge C."/>
            <person name="Shi H."/>
            <person name="Pan Z."/>
            <person name="Liu X."/>
        </authorList>
    </citation>
    <scope>NUCLEOTIDE SEQUENCE [LARGE SCALE GENOMIC DNA]</scope>
    <source>
        <strain evidence="2 3">FJAT-18043</strain>
    </source>
</reference>
<evidence type="ECO:0000313" key="3">
    <source>
        <dbReference type="Proteomes" id="UP000050996"/>
    </source>
</evidence>
<feature type="domain" description="DUF4097" evidence="1">
    <location>
        <begin position="61"/>
        <end position="318"/>
    </location>
</feature>
<dbReference type="EMBL" id="LJIX01000006">
    <property type="protein sequence ID" value="KQL18055.1"/>
    <property type="molecule type" value="Genomic_DNA"/>
</dbReference>
<dbReference type="PATRIC" id="fig|1637975.4.peg.722"/>
<protein>
    <recommendedName>
        <fullName evidence="1">DUF4097 domain-containing protein</fullName>
    </recommendedName>
</protein>
<sequence length="320" mass="35514">MKTSRKTMTIIASCMIVMGIILSVAGLSAGARFTITNTKDGFQVIGPEDRITEEFSLPSFKNIKIDFKDADVEIIPSSEYKIEIKTLKGIEITHEVKNDTLILTSEDQKSGPKFFLNLTLTSTPQPAIKIYVPKDAKFSDISLVNKFGDIRLVEMIVDKMDIYANDGDIVIKDLQSDELTIENGFGDITGSKVKTERLHVEMNDGDAEFNGIEAASTVFNNKFGDITFREFTSQELSMKSNDGDIDIQGKLLGNSVIHSSFGDIDLKLSNKESELSYNIRNQFGDISINDNNFEAKATHKANTEHKLDIVSNDGDVQVDF</sequence>
<dbReference type="STRING" id="1637975.AN957_05135"/>
<dbReference type="Proteomes" id="UP000050996">
    <property type="component" value="Unassembled WGS sequence"/>
</dbReference>
<organism evidence="2 3">
    <name type="scientific">Cytobacillus solani</name>
    <dbReference type="NCBI Taxonomy" id="1637975"/>
    <lineage>
        <taxon>Bacteria</taxon>
        <taxon>Bacillati</taxon>
        <taxon>Bacillota</taxon>
        <taxon>Bacilli</taxon>
        <taxon>Bacillales</taxon>
        <taxon>Bacillaceae</taxon>
        <taxon>Cytobacillus</taxon>
    </lineage>
</organism>
<dbReference type="Pfam" id="PF13349">
    <property type="entry name" value="DUF4097"/>
    <property type="match status" value="1"/>
</dbReference>